<sequence>MGGSLSHLCDLEISDEDFPQPLLFHRFTHGTKVLLNESCSVAERIHTFHDGIVFTHRPVKCCERVMVKILKKEGSWHGGLRVGFTSMDPSRIEPGCLPPFVCPDLVLQGKTWAAVLPDECGEEGTILSFWVDHKGRLFFRSNQEEQNFLLLKGVARVAHLWAVIDVYGHTKAVQLLDLTKSCGGVCEIAPAPRLSHLAMLPAPVCRDCRYVPGGSAEECTICFLNEACVRLDPCGHASFCQCCAQKLFHYDARCPLCRQQIQNILQASPEA</sequence>
<dbReference type="Pfam" id="PF13920">
    <property type="entry name" value="zf-C3HC4_3"/>
    <property type="match status" value="1"/>
</dbReference>
<feature type="domain" description="RING-type" evidence="6">
    <location>
        <begin position="219"/>
        <end position="258"/>
    </location>
</feature>
<dbReference type="GO" id="GO:0061630">
    <property type="term" value="F:ubiquitin protein ligase activity"/>
    <property type="evidence" value="ECO:0007669"/>
    <property type="project" value="TreeGrafter"/>
</dbReference>
<accession>A0A8C8RIV0</accession>
<dbReference type="FunFam" id="2.60.120.920:FF:000005">
    <property type="entry name" value="Putative E3 ubiquitin-protein ligase NEURL1B"/>
    <property type="match status" value="1"/>
</dbReference>
<protein>
    <submittedName>
        <fullName evidence="8">Neuralized E3 ubiquitin protein ligase 3</fullName>
    </submittedName>
</protein>
<evidence type="ECO:0000259" key="6">
    <source>
        <dbReference type="PROSITE" id="PS50089"/>
    </source>
</evidence>
<evidence type="ECO:0000256" key="5">
    <source>
        <dbReference type="PROSITE-ProRule" id="PRU00175"/>
    </source>
</evidence>
<dbReference type="GO" id="GO:0008270">
    <property type="term" value="F:zinc ion binding"/>
    <property type="evidence" value="ECO:0007669"/>
    <property type="project" value="UniProtKB-KW"/>
</dbReference>
<evidence type="ECO:0000259" key="7">
    <source>
        <dbReference type="PROSITE" id="PS51065"/>
    </source>
</evidence>
<proteinExistence type="predicted"/>
<dbReference type="Gene3D" id="2.60.120.920">
    <property type="match status" value="1"/>
</dbReference>
<evidence type="ECO:0000256" key="2">
    <source>
        <dbReference type="ARBA" id="ARBA00022737"/>
    </source>
</evidence>
<dbReference type="PROSITE" id="PS51065">
    <property type="entry name" value="NHR"/>
    <property type="match status" value="1"/>
</dbReference>
<dbReference type="Pfam" id="PF07177">
    <property type="entry name" value="Neuralized"/>
    <property type="match status" value="1"/>
</dbReference>
<keyword evidence="4" id="KW-0862">Zinc</keyword>
<dbReference type="SUPFAM" id="SSF57850">
    <property type="entry name" value="RING/U-box"/>
    <property type="match status" value="1"/>
</dbReference>
<dbReference type="PANTHER" id="PTHR12429:SF9">
    <property type="entry name" value="E3 UBIQUITIN-PROTEIN LIGASE NEURL3"/>
    <property type="match status" value="1"/>
</dbReference>
<dbReference type="PANTHER" id="PTHR12429">
    <property type="entry name" value="NEURALIZED"/>
    <property type="match status" value="1"/>
</dbReference>
<dbReference type="SMART" id="SM00588">
    <property type="entry name" value="NEUZ"/>
    <property type="match status" value="1"/>
</dbReference>
<feature type="domain" description="NHR" evidence="7">
    <location>
        <begin position="21"/>
        <end position="178"/>
    </location>
</feature>
<dbReference type="GO" id="GO:0070086">
    <property type="term" value="P:ubiquitin-dependent endocytosis"/>
    <property type="evidence" value="ECO:0007669"/>
    <property type="project" value="TreeGrafter"/>
</dbReference>
<keyword evidence="1" id="KW-0479">Metal-binding</keyword>
<dbReference type="InterPro" id="IPR001841">
    <property type="entry name" value="Znf_RING"/>
</dbReference>
<keyword evidence="3 5" id="KW-0863">Zinc-finger</keyword>
<evidence type="ECO:0000256" key="3">
    <source>
        <dbReference type="ARBA" id="ARBA00022771"/>
    </source>
</evidence>
<dbReference type="Ensembl" id="ENSPCET00000006379.1">
    <property type="protein sequence ID" value="ENSPCEP00000006149.1"/>
    <property type="gene ID" value="ENSPCEG00000004980.1"/>
</dbReference>
<dbReference type="SMART" id="SM00184">
    <property type="entry name" value="RING"/>
    <property type="match status" value="1"/>
</dbReference>
<organism evidence="8 9">
    <name type="scientific">Pelusios castaneus</name>
    <name type="common">West African mud turtle</name>
    <dbReference type="NCBI Taxonomy" id="367368"/>
    <lineage>
        <taxon>Eukaryota</taxon>
        <taxon>Metazoa</taxon>
        <taxon>Chordata</taxon>
        <taxon>Craniata</taxon>
        <taxon>Vertebrata</taxon>
        <taxon>Euteleostomi</taxon>
        <taxon>Archelosauria</taxon>
        <taxon>Testudinata</taxon>
        <taxon>Testudines</taxon>
        <taxon>Pleurodira</taxon>
        <taxon>Pelomedusidae</taxon>
        <taxon>Pelusios</taxon>
    </lineage>
</organism>
<dbReference type="Gene3D" id="3.30.40.10">
    <property type="entry name" value="Zinc/RING finger domain, C3HC4 (zinc finger)"/>
    <property type="match status" value="1"/>
</dbReference>
<dbReference type="InterPro" id="IPR013083">
    <property type="entry name" value="Znf_RING/FYVE/PHD"/>
</dbReference>
<dbReference type="GO" id="GO:0005769">
    <property type="term" value="C:early endosome"/>
    <property type="evidence" value="ECO:0007669"/>
    <property type="project" value="TreeGrafter"/>
</dbReference>
<evidence type="ECO:0000313" key="8">
    <source>
        <dbReference type="Ensembl" id="ENSPCEP00000006149.1"/>
    </source>
</evidence>
<dbReference type="InterPro" id="IPR037962">
    <property type="entry name" value="Neuralized"/>
</dbReference>
<dbReference type="InterPro" id="IPR043136">
    <property type="entry name" value="B30.2/SPRY_sf"/>
</dbReference>
<dbReference type="InterPro" id="IPR006573">
    <property type="entry name" value="NHR_dom"/>
</dbReference>
<dbReference type="AlphaFoldDB" id="A0A8C8RIV0"/>
<name>A0A8C8RIV0_9SAUR</name>
<keyword evidence="2" id="KW-0677">Repeat</keyword>
<reference evidence="8" key="2">
    <citation type="submission" date="2025-09" db="UniProtKB">
        <authorList>
            <consortium name="Ensembl"/>
        </authorList>
    </citation>
    <scope>IDENTIFICATION</scope>
</reference>
<evidence type="ECO:0000256" key="4">
    <source>
        <dbReference type="ARBA" id="ARBA00022833"/>
    </source>
</evidence>
<dbReference type="Proteomes" id="UP000694393">
    <property type="component" value="Unplaced"/>
</dbReference>
<keyword evidence="9" id="KW-1185">Reference proteome</keyword>
<evidence type="ECO:0000313" key="9">
    <source>
        <dbReference type="Proteomes" id="UP000694393"/>
    </source>
</evidence>
<reference evidence="8" key="1">
    <citation type="submission" date="2025-08" db="UniProtKB">
        <authorList>
            <consortium name="Ensembl"/>
        </authorList>
    </citation>
    <scope>IDENTIFICATION</scope>
</reference>
<evidence type="ECO:0000256" key="1">
    <source>
        <dbReference type="ARBA" id="ARBA00022723"/>
    </source>
</evidence>
<dbReference type="PROSITE" id="PS50089">
    <property type="entry name" value="ZF_RING_2"/>
    <property type="match status" value="1"/>
</dbReference>